<comment type="subcellular location">
    <subcellularLocation>
        <location evidence="1">Secreted</location>
    </subcellularLocation>
</comment>
<dbReference type="PANTHER" id="PTHR10009">
    <property type="entry name" value="PROTEIN YELLOW-RELATED"/>
    <property type="match status" value="1"/>
</dbReference>
<gene>
    <name evidence="4" type="ORF">B0H66DRAFT_466891</name>
</gene>
<evidence type="ECO:0000313" key="4">
    <source>
        <dbReference type="EMBL" id="KAK3331512.1"/>
    </source>
</evidence>
<dbReference type="Gene3D" id="2.120.10.30">
    <property type="entry name" value="TolB, C-terminal domain"/>
    <property type="match status" value="1"/>
</dbReference>
<reference evidence="4" key="2">
    <citation type="submission" date="2023-06" db="EMBL/GenBank/DDBJ databases">
        <authorList>
            <consortium name="Lawrence Berkeley National Laboratory"/>
            <person name="Haridas S."/>
            <person name="Hensen N."/>
            <person name="Bonometti L."/>
            <person name="Westerberg I."/>
            <person name="Brannstrom I.O."/>
            <person name="Guillou S."/>
            <person name="Cros-Aarteil S."/>
            <person name="Calhoun S."/>
            <person name="Kuo A."/>
            <person name="Mondo S."/>
            <person name="Pangilinan J."/>
            <person name="Riley R."/>
            <person name="Labutti K."/>
            <person name="Andreopoulos B."/>
            <person name="Lipzen A."/>
            <person name="Chen C."/>
            <person name="Yanf M."/>
            <person name="Daum C."/>
            <person name="Ng V."/>
            <person name="Clum A."/>
            <person name="Steindorff A."/>
            <person name="Ohm R."/>
            <person name="Martin F."/>
            <person name="Silar P."/>
            <person name="Natvig D."/>
            <person name="Lalanne C."/>
            <person name="Gautier V."/>
            <person name="Ament-Velasquez S.L."/>
            <person name="Kruys A."/>
            <person name="Hutchinson M.I."/>
            <person name="Powell A.J."/>
            <person name="Barry K."/>
            <person name="Miller A.N."/>
            <person name="Grigoriev I.V."/>
            <person name="Debuchy R."/>
            <person name="Gladieux P."/>
            <person name="Thoren M.H."/>
            <person name="Johannesson H."/>
        </authorList>
    </citation>
    <scope>NUCLEOTIDE SEQUENCE</scope>
    <source>
        <strain evidence="4">CBS 118394</strain>
    </source>
</reference>
<protein>
    <submittedName>
        <fullName evidence="4">Major royal jelly protein</fullName>
    </submittedName>
</protein>
<dbReference type="InterPro" id="IPR011042">
    <property type="entry name" value="6-blade_b-propeller_TolB-like"/>
</dbReference>
<keyword evidence="3" id="KW-0964">Secreted</keyword>
<dbReference type="PANTHER" id="PTHR10009:SF18">
    <property type="entry name" value="PROTEIN YELLOW-LIKE PROTEIN"/>
    <property type="match status" value="1"/>
</dbReference>
<evidence type="ECO:0000256" key="2">
    <source>
        <dbReference type="ARBA" id="ARBA00009127"/>
    </source>
</evidence>
<evidence type="ECO:0000256" key="1">
    <source>
        <dbReference type="ARBA" id="ARBA00004613"/>
    </source>
</evidence>
<accession>A0AAE0IV24</accession>
<dbReference type="EMBL" id="JAUEDM010000001">
    <property type="protein sequence ID" value="KAK3331512.1"/>
    <property type="molecule type" value="Genomic_DNA"/>
</dbReference>
<evidence type="ECO:0000313" key="5">
    <source>
        <dbReference type="Proteomes" id="UP001283341"/>
    </source>
</evidence>
<organism evidence="4 5">
    <name type="scientific">Apodospora peruviana</name>
    <dbReference type="NCBI Taxonomy" id="516989"/>
    <lineage>
        <taxon>Eukaryota</taxon>
        <taxon>Fungi</taxon>
        <taxon>Dikarya</taxon>
        <taxon>Ascomycota</taxon>
        <taxon>Pezizomycotina</taxon>
        <taxon>Sordariomycetes</taxon>
        <taxon>Sordariomycetidae</taxon>
        <taxon>Sordariales</taxon>
        <taxon>Lasiosphaeriaceae</taxon>
        <taxon>Apodospora</taxon>
    </lineage>
</organism>
<proteinExistence type="inferred from homology"/>
<reference evidence="4" key="1">
    <citation type="journal article" date="2023" name="Mol. Phylogenet. Evol.">
        <title>Genome-scale phylogeny and comparative genomics of the fungal order Sordariales.</title>
        <authorList>
            <person name="Hensen N."/>
            <person name="Bonometti L."/>
            <person name="Westerberg I."/>
            <person name="Brannstrom I.O."/>
            <person name="Guillou S."/>
            <person name="Cros-Aarteil S."/>
            <person name="Calhoun S."/>
            <person name="Haridas S."/>
            <person name="Kuo A."/>
            <person name="Mondo S."/>
            <person name="Pangilinan J."/>
            <person name="Riley R."/>
            <person name="LaButti K."/>
            <person name="Andreopoulos B."/>
            <person name="Lipzen A."/>
            <person name="Chen C."/>
            <person name="Yan M."/>
            <person name="Daum C."/>
            <person name="Ng V."/>
            <person name="Clum A."/>
            <person name="Steindorff A."/>
            <person name="Ohm R.A."/>
            <person name="Martin F."/>
            <person name="Silar P."/>
            <person name="Natvig D.O."/>
            <person name="Lalanne C."/>
            <person name="Gautier V."/>
            <person name="Ament-Velasquez S.L."/>
            <person name="Kruys A."/>
            <person name="Hutchinson M.I."/>
            <person name="Powell A.J."/>
            <person name="Barry K."/>
            <person name="Miller A.N."/>
            <person name="Grigoriev I.V."/>
            <person name="Debuchy R."/>
            <person name="Gladieux P."/>
            <person name="Hiltunen Thoren M."/>
            <person name="Johannesson H."/>
        </authorList>
    </citation>
    <scope>NUCLEOTIDE SEQUENCE</scope>
    <source>
        <strain evidence="4">CBS 118394</strain>
    </source>
</reference>
<dbReference type="SUPFAM" id="SSF101898">
    <property type="entry name" value="NHL repeat"/>
    <property type="match status" value="1"/>
</dbReference>
<sequence>MSESTPEFITDSLKSGPPLEIAHAYYHQWPTGIAVSATGRMFSNFPGGLDPANVNNGTNNVYTVGELISMTEEKAYPSIEMNSPPGGAINYTTNPPSGANYPNHLIGVQSVVVDPADRLWILDTGRVLLPDGSGTLVPATYGGPKLVGVNLKNDTVFQTILFPIDIAFPDSYINDVRFDLRENITATGKGVAYITDSSAEGRNGIIVVDLGTGESWRRLSLTKSVLAESQFLPFVWGEPVYNRPSPKGAVGYLTMGADAIAISNDSETLYWGPIGSRYLYSAPTRVLYSNPDSKDTESEMNAQQGVVSHGQKGVSDGMETDTNGIVYMGSMEQNAIVSFDPTQGTVQTFVRDPRINWVDTMSIATDGYLYFTCNQLNWGPSSWPGGDRRVRPFALFKAVLPNDGTKIGYDGRDLEDQ</sequence>
<evidence type="ECO:0000256" key="3">
    <source>
        <dbReference type="ARBA" id="ARBA00022525"/>
    </source>
</evidence>
<dbReference type="InterPro" id="IPR017996">
    <property type="entry name" value="MRJP/yellow-related"/>
</dbReference>
<comment type="similarity">
    <text evidence="2">Belongs to the major royal jelly protein family.</text>
</comment>
<name>A0AAE0IV24_9PEZI</name>
<keyword evidence="5" id="KW-1185">Reference proteome</keyword>
<comment type="caution">
    <text evidence="4">The sequence shown here is derived from an EMBL/GenBank/DDBJ whole genome shotgun (WGS) entry which is preliminary data.</text>
</comment>
<dbReference type="Proteomes" id="UP001283341">
    <property type="component" value="Unassembled WGS sequence"/>
</dbReference>
<dbReference type="AlphaFoldDB" id="A0AAE0IV24"/>
<dbReference type="GO" id="GO:0005576">
    <property type="term" value="C:extracellular region"/>
    <property type="evidence" value="ECO:0007669"/>
    <property type="project" value="UniProtKB-SubCell"/>
</dbReference>
<dbReference type="Pfam" id="PF03022">
    <property type="entry name" value="MRJP"/>
    <property type="match status" value="1"/>
</dbReference>